<sequence length="229" mass="26857">MIYAIGDLHLDSTDLKPMSIFGGNWQDHDKKIKASWLENVKEDDLVLLPGDTSWAMRFSEAIDDLKFIDELPGKKLISKGNHDYWWTSISKMNGFGFKSIHFLQNDSYTYKDFAICATRGWMQEDNDKYDEENDKKITDRELIRLSLSLEKADKDKKIIVMLHYPPFNMDLEPNQFHDLMKENNVYKCIYGHLHAGGHRYRREGLIDGIDYSLVSSDYLNFKLKLIERC</sequence>
<accession>A0A9E7DKM4</accession>
<keyword evidence="3" id="KW-1185">Reference proteome</keyword>
<evidence type="ECO:0000313" key="2">
    <source>
        <dbReference type="EMBL" id="UQK59715.1"/>
    </source>
</evidence>
<gene>
    <name evidence="2" type="ORF">M1R53_03475</name>
</gene>
<dbReference type="InterPro" id="IPR014578">
    <property type="entry name" value="Pesterase_CT488"/>
</dbReference>
<name>A0A9E7DKM4_9FIRM</name>
<dbReference type="InterPro" id="IPR004843">
    <property type="entry name" value="Calcineurin-like_PHP"/>
</dbReference>
<proteinExistence type="predicted"/>
<dbReference type="InterPro" id="IPR051158">
    <property type="entry name" value="Metallophosphoesterase_sf"/>
</dbReference>
<dbReference type="RefSeq" id="WP_019214743.1">
    <property type="nucleotide sequence ID" value="NZ_CP096649.1"/>
</dbReference>
<dbReference type="KEGG" id="fms:M1R53_03475"/>
<dbReference type="Gene3D" id="3.60.21.10">
    <property type="match status" value="1"/>
</dbReference>
<dbReference type="InterPro" id="IPR029052">
    <property type="entry name" value="Metallo-depent_PP-like"/>
</dbReference>
<protein>
    <submittedName>
        <fullName evidence="2">Metallophosphoesterase</fullName>
    </submittedName>
</protein>
<dbReference type="AlphaFoldDB" id="A0A9E7DKM4"/>
<dbReference type="Proteomes" id="UP000831151">
    <property type="component" value="Chromosome"/>
</dbReference>
<dbReference type="PANTHER" id="PTHR31302:SF22">
    <property type="entry name" value="PHOSPHOESTERASE"/>
    <property type="match status" value="1"/>
</dbReference>
<organism evidence="2 3">
    <name type="scientific">Fenollaria massiliensis</name>
    <dbReference type="NCBI Taxonomy" id="938288"/>
    <lineage>
        <taxon>Bacteria</taxon>
        <taxon>Bacillati</taxon>
        <taxon>Bacillota</taxon>
        <taxon>Clostridia</taxon>
        <taxon>Eubacteriales</taxon>
        <taxon>Fenollaria</taxon>
    </lineage>
</organism>
<dbReference type="EMBL" id="CP096649">
    <property type="protein sequence ID" value="UQK59715.1"/>
    <property type="molecule type" value="Genomic_DNA"/>
</dbReference>
<reference evidence="2" key="1">
    <citation type="submission" date="2022-04" db="EMBL/GenBank/DDBJ databases">
        <title>Complete genome sequences of Ezakiella coagulans and Fenollaria massiliensis.</title>
        <authorList>
            <person name="France M.T."/>
            <person name="Clifford J."/>
            <person name="Narina S."/>
            <person name="Rutt L."/>
            <person name="Ravel J."/>
        </authorList>
    </citation>
    <scope>NUCLEOTIDE SEQUENCE</scope>
    <source>
        <strain evidence="2">C0061C2</strain>
    </source>
</reference>
<dbReference type="PANTHER" id="PTHR31302">
    <property type="entry name" value="TRANSMEMBRANE PROTEIN WITH METALLOPHOSPHOESTERASE DOMAIN-RELATED"/>
    <property type="match status" value="1"/>
</dbReference>
<feature type="domain" description="Calcineurin-like phosphoesterase" evidence="1">
    <location>
        <begin position="2"/>
        <end position="195"/>
    </location>
</feature>
<dbReference type="Pfam" id="PF00149">
    <property type="entry name" value="Metallophos"/>
    <property type="match status" value="1"/>
</dbReference>
<dbReference type="PIRSF" id="PIRSF033094">
    <property type="entry name" value="Pesterase_CT488"/>
    <property type="match status" value="1"/>
</dbReference>
<evidence type="ECO:0000313" key="3">
    <source>
        <dbReference type="Proteomes" id="UP000831151"/>
    </source>
</evidence>
<dbReference type="GO" id="GO:0016787">
    <property type="term" value="F:hydrolase activity"/>
    <property type="evidence" value="ECO:0007669"/>
    <property type="project" value="InterPro"/>
</dbReference>
<dbReference type="SUPFAM" id="SSF56300">
    <property type="entry name" value="Metallo-dependent phosphatases"/>
    <property type="match status" value="1"/>
</dbReference>
<evidence type="ECO:0000259" key="1">
    <source>
        <dbReference type="Pfam" id="PF00149"/>
    </source>
</evidence>